<feature type="compositionally biased region" description="Gly residues" evidence="1">
    <location>
        <begin position="72"/>
        <end position="86"/>
    </location>
</feature>
<dbReference type="EMBL" id="JAAALK010000287">
    <property type="protein sequence ID" value="KAG8056917.1"/>
    <property type="molecule type" value="Genomic_DNA"/>
</dbReference>
<keyword evidence="3" id="KW-1185">Reference proteome</keyword>
<organism evidence="2 3">
    <name type="scientific">Zizania palustris</name>
    <name type="common">Northern wild rice</name>
    <dbReference type="NCBI Taxonomy" id="103762"/>
    <lineage>
        <taxon>Eukaryota</taxon>
        <taxon>Viridiplantae</taxon>
        <taxon>Streptophyta</taxon>
        <taxon>Embryophyta</taxon>
        <taxon>Tracheophyta</taxon>
        <taxon>Spermatophyta</taxon>
        <taxon>Magnoliopsida</taxon>
        <taxon>Liliopsida</taxon>
        <taxon>Poales</taxon>
        <taxon>Poaceae</taxon>
        <taxon>BOP clade</taxon>
        <taxon>Oryzoideae</taxon>
        <taxon>Oryzeae</taxon>
        <taxon>Zizaniinae</taxon>
        <taxon>Zizania</taxon>
    </lineage>
</organism>
<dbReference type="AlphaFoldDB" id="A0A8J5RZY4"/>
<feature type="compositionally biased region" description="Low complexity" evidence="1">
    <location>
        <begin position="17"/>
        <end position="32"/>
    </location>
</feature>
<accession>A0A8J5RZY4</accession>
<proteinExistence type="predicted"/>
<sequence length="129" mass="14058">MASRLGGGRRWEERRGVGQQHAKGRAAGQRQGCGRGRCLEERKEQGNVGLGIGRRAWRQHANGRGRGRDGAGRGGEGNIRAGGGGAKSEMGGVWCVLTYDARSPPTPPFRSKRIARIFLFLDLFEIPKF</sequence>
<reference evidence="2" key="2">
    <citation type="submission" date="2021-02" db="EMBL/GenBank/DDBJ databases">
        <authorList>
            <person name="Kimball J.A."/>
            <person name="Haas M.W."/>
            <person name="Macchietto M."/>
            <person name="Kono T."/>
            <person name="Duquette J."/>
            <person name="Shao M."/>
        </authorList>
    </citation>
    <scope>NUCLEOTIDE SEQUENCE</scope>
    <source>
        <tissue evidence="2">Fresh leaf tissue</tissue>
    </source>
</reference>
<protein>
    <submittedName>
        <fullName evidence="2">Uncharacterized protein</fullName>
    </submittedName>
</protein>
<dbReference type="Proteomes" id="UP000729402">
    <property type="component" value="Unassembled WGS sequence"/>
</dbReference>
<evidence type="ECO:0000313" key="3">
    <source>
        <dbReference type="Proteomes" id="UP000729402"/>
    </source>
</evidence>
<feature type="compositionally biased region" description="Basic residues" evidence="1">
    <location>
        <begin position="55"/>
        <end position="65"/>
    </location>
</feature>
<comment type="caution">
    <text evidence="2">The sequence shown here is derived from an EMBL/GenBank/DDBJ whole genome shotgun (WGS) entry which is preliminary data.</text>
</comment>
<reference evidence="2" key="1">
    <citation type="journal article" date="2021" name="bioRxiv">
        <title>Whole Genome Assembly and Annotation of Northern Wild Rice, Zizania palustris L., Supports a Whole Genome Duplication in the Zizania Genus.</title>
        <authorList>
            <person name="Haas M."/>
            <person name="Kono T."/>
            <person name="Macchietto M."/>
            <person name="Millas R."/>
            <person name="McGilp L."/>
            <person name="Shao M."/>
            <person name="Duquette J."/>
            <person name="Hirsch C.N."/>
            <person name="Kimball J."/>
        </authorList>
    </citation>
    <scope>NUCLEOTIDE SEQUENCE</scope>
    <source>
        <tissue evidence="2">Fresh leaf tissue</tissue>
    </source>
</reference>
<evidence type="ECO:0000256" key="1">
    <source>
        <dbReference type="SAM" id="MobiDB-lite"/>
    </source>
</evidence>
<feature type="region of interest" description="Disordered" evidence="1">
    <location>
        <begin position="1"/>
        <end position="86"/>
    </location>
</feature>
<evidence type="ECO:0000313" key="2">
    <source>
        <dbReference type="EMBL" id="KAG8056917.1"/>
    </source>
</evidence>
<name>A0A8J5RZY4_ZIZPA</name>
<gene>
    <name evidence="2" type="ORF">GUJ93_ZPchr0002g24566</name>
</gene>